<proteinExistence type="predicted"/>
<protein>
    <submittedName>
        <fullName evidence="4">Uncharacterized protein</fullName>
    </submittedName>
</protein>
<evidence type="ECO:0000256" key="1">
    <source>
        <dbReference type="SAM" id="MobiDB-lite"/>
    </source>
</evidence>
<keyword evidence="3" id="KW-1185">Reference proteome</keyword>
<keyword evidence="2" id="KW-1133">Transmembrane helix</keyword>
<feature type="compositionally biased region" description="Basic residues" evidence="1">
    <location>
        <begin position="146"/>
        <end position="158"/>
    </location>
</feature>
<feature type="transmembrane region" description="Helical" evidence="2">
    <location>
        <begin position="17"/>
        <end position="37"/>
    </location>
</feature>
<keyword evidence="2" id="KW-0472">Membrane</keyword>
<keyword evidence="2" id="KW-0812">Transmembrane</keyword>
<evidence type="ECO:0000313" key="4">
    <source>
        <dbReference type="WBParaSite" id="MBELARI_LOCUS7261"/>
    </source>
</evidence>
<sequence length="184" mass="20558">MAEELVEIDCILTTHRYLNFITAPSVLYIGLFANLGVSKICQISLQTFLLIEFVVALLGAIFEKGQAVLPDHHWAKFGRRKALVTEIFWYSHPLFLLEPIVYAIWAANDEKVAFNEQIQASGQRAGRALKSAGSGRGRSRSASTRRAARVVKGSRSRSRKDDKAKSPKSAPKSEKKRRLTADKE</sequence>
<name>A0AAF3FNK1_9BILA</name>
<accession>A0AAF3FNK1</accession>
<feature type="region of interest" description="Disordered" evidence="1">
    <location>
        <begin position="125"/>
        <end position="184"/>
    </location>
</feature>
<dbReference type="AlphaFoldDB" id="A0AAF3FNK1"/>
<evidence type="ECO:0000256" key="2">
    <source>
        <dbReference type="SAM" id="Phobius"/>
    </source>
</evidence>
<reference evidence="4" key="1">
    <citation type="submission" date="2024-02" db="UniProtKB">
        <authorList>
            <consortium name="WormBaseParasite"/>
        </authorList>
    </citation>
    <scope>IDENTIFICATION</scope>
</reference>
<feature type="transmembrane region" description="Helical" evidence="2">
    <location>
        <begin position="83"/>
        <end position="105"/>
    </location>
</feature>
<organism evidence="3 4">
    <name type="scientific">Mesorhabditis belari</name>
    <dbReference type="NCBI Taxonomy" id="2138241"/>
    <lineage>
        <taxon>Eukaryota</taxon>
        <taxon>Metazoa</taxon>
        <taxon>Ecdysozoa</taxon>
        <taxon>Nematoda</taxon>
        <taxon>Chromadorea</taxon>
        <taxon>Rhabditida</taxon>
        <taxon>Rhabditina</taxon>
        <taxon>Rhabditomorpha</taxon>
        <taxon>Rhabditoidea</taxon>
        <taxon>Rhabditidae</taxon>
        <taxon>Mesorhabditinae</taxon>
        <taxon>Mesorhabditis</taxon>
    </lineage>
</organism>
<feature type="transmembrane region" description="Helical" evidence="2">
    <location>
        <begin position="43"/>
        <end position="62"/>
    </location>
</feature>
<dbReference type="WBParaSite" id="MBELARI_LOCUS7261">
    <property type="protein sequence ID" value="MBELARI_LOCUS7261"/>
    <property type="gene ID" value="MBELARI_LOCUS7261"/>
</dbReference>
<evidence type="ECO:0000313" key="3">
    <source>
        <dbReference type="Proteomes" id="UP000887575"/>
    </source>
</evidence>
<dbReference type="Proteomes" id="UP000887575">
    <property type="component" value="Unassembled WGS sequence"/>
</dbReference>